<evidence type="ECO:0000259" key="6">
    <source>
        <dbReference type="PROSITE" id="PS51099"/>
    </source>
</evidence>
<accession>A0A0R2MWJ3</accession>
<dbReference type="PROSITE" id="PS51099">
    <property type="entry name" value="PTS_EIIB_TYPE_2"/>
    <property type="match status" value="1"/>
</dbReference>
<dbReference type="GO" id="GO:0009401">
    <property type="term" value="P:phosphoenolpyruvate-dependent sugar phosphotransferase system"/>
    <property type="evidence" value="ECO:0007669"/>
    <property type="project" value="InterPro"/>
</dbReference>
<dbReference type="SUPFAM" id="SSF52794">
    <property type="entry name" value="PTS system IIB component-like"/>
    <property type="match status" value="1"/>
</dbReference>
<evidence type="ECO:0000256" key="5">
    <source>
        <dbReference type="ARBA" id="ARBA00023163"/>
    </source>
</evidence>
<dbReference type="Gene3D" id="3.40.50.2300">
    <property type="match status" value="1"/>
</dbReference>
<dbReference type="PANTHER" id="PTHR30185:SF18">
    <property type="entry name" value="TRANSCRIPTIONAL REGULATOR MTLR"/>
    <property type="match status" value="1"/>
</dbReference>
<dbReference type="Pfam" id="PF08279">
    <property type="entry name" value="HTH_11"/>
    <property type="match status" value="1"/>
</dbReference>
<dbReference type="GO" id="GO:0006355">
    <property type="term" value="P:regulation of DNA-templated transcription"/>
    <property type="evidence" value="ECO:0007669"/>
    <property type="project" value="InterPro"/>
</dbReference>
<dbReference type="STRING" id="1293598.IV56_GL001795"/>
<dbReference type="Pfam" id="PF05043">
    <property type="entry name" value="Mga"/>
    <property type="match status" value="1"/>
</dbReference>
<dbReference type="InterPro" id="IPR013196">
    <property type="entry name" value="HTH_11"/>
</dbReference>
<dbReference type="RefSeq" id="WP_056992420.1">
    <property type="nucleotide sequence ID" value="NZ_JQCE01000006.1"/>
</dbReference>
<dbReference type="EMBL" id="JQCE01000006">
    <property type="protein sequence ID" value="KRO17999.1"/>
    <property type="molecule type" value="Genomic_DNA"/>
</dbReference>
<dbReference type="InterPro" id="IPR011608">
    <property type="entry name" value="PRD"/>
</dbReference>
<sequence>MQLTIRQKEIVKQLLNSSTPIITQTLADNEHVSVRTIKYDLKRIREWLGYRSNELISRPHAGIWFQIDANEAQRLRQEVDTVAQIDDGYLRPSDRMQLLLLILLQEPGYITIQQLQTRINVSHTTLKNDLRKIGQYLSQFHVSLVNKNYYGFELDGTEENQRALMARVLQDQLNRQGFQSELLSYFNHDIDLTQTLVFTNDLNLNRVFNIVMHFVLKREIIVNDLSQILNMMIRLVITISRLSINHLMNSPQEILISELDKDSVALIIRDSLQYYDLTLSKDDYHYIRVDQGGTLSQHTQNLVEVTNALITGVSQVTGHDYTSDGQLQENLYTHLAQSLNNNPATSAYSPFVKDIKANYPDLFTSLSQICQQQFQAQNDLVTDGFVSYIALHFLVSLQRDLKAQRKVRIVYVCATGLGVTTLIQSRIKATIANVEIAGFASINNAKLVTQQLHPDLVISIFPLPNFETPVIEVQPLPTQEDLTRIKAAVAKQLKTPEEALMLTNNTAESDLDDNALESDTKAIILMMFEITGDLITRLPPIKRQYQDAFRMHVFLAVHRIMFDQQFDANQYHVDTELGHIVQKIFDQHNLKINNSEINALLEYVQLSEK</sequence>
<keyword evidence="1" id="KW-0808">Transferase</keyword>
<proteinExistence type="predicted"/>
<dbReference type="InterPro" id="IPR007737">
    <property type="entry name" value="Mga_HTH"/>
</dbReference>
<dbReference type="Gene3D" id="1.10.10.10">
    <property type="entry name" value="Winged helix-like DNA-binding domain superfamily/Winged helix DNA-binding domain"/>
    <property type="match status" value="2"/>
</dbReference>
<dbReference type="Gene3D" id="1.10.1790.10">
    <property type="entry name" value="PRD domain"/>
    <property type="match status" value="1"/>
</dbReference>
<dbReference type="InterPro" id="IPR036095">
    <property type="entry name" value="PTS_EIIB-like_sf"/>
</dbReference>
<name>A0A0R2MWJ3_9LACO</name>
<organism evidence="8 9">
    <name type="scientific">Lacticaseibacillus saniviri JCM 17471 = DSM 24301</name>
    <dbReference type="NCBI Taxonomy" id="1293598"/>
    <lineage>
        <taxon>Bacteria</taxon>
        <taxon>Bacillati</taxon>
        <taxon>Bacillota</taxon>
        <taxon>Bacilli</taxon>
        <taxon>Lactobacillales</taxon>
        <taxon>Lactobacillaceae</taxon>
        <taxon>Lacticaseibacillus</taxon>
    </lineage>
</organism>
<keyword evidence="9" id="KW-1185">Reference proteome</keyword>
<reference evidence="8 9" key="1">
    <citation type="journal article" date="2015" name="Genome Announc.">
        <title>Expanding the biotechnology potential of lactobacilli through comparative genomics of 213 strains and associated genera.</title>
        <authorList>
            <person name="Sun Z."/>
            <person name="Harris H.M."/>
            <person name="McCann A."/>
            <person name="Guo C."/>
            <person name="Argimon S."/>
            <person name="Zhang W."/>
            <person name="Yang X."/>
            <person name="Jeffery I.B."/>
            <person name="Cooney J.C."/>
            <person name="Kagawa T.F."/>
            <person name="Liu W."/>
            <person name="Song Y."/>
            <person name="Salvetti E."/>
            <person name="Wrobel A."/>
            <person name="Rasinkangas P."/>
            <person name="Parkhill J."/>
            <person name="Rea M.C."/>
            <person name="O'Sullivan O."/>
            <person name="Ritari J."/>
            <person name="Douillard F.P."/>
            <person name="Paul Ross R."/>
            <person name="Yang R."/>
            <person name="Briner A.E."/>
            <person name="Felis G.E."/>
            <person name="de Vos W.M."/>
            <person name="Barrangou R."/>
            <person name="Klaenhammer T.R."/>
            <person name="Caufield P.W."/>
            <person name="Cui Y."/>
            <person name="Zhang H."/>
            <person name="O'Toole P.W."/>
        </authorList>
    </citation>
    <scope>NUCLEOTIDE SEQUENCE [LARGE SCALE GENOMIC DNA]</scope>
    <source>
        <strain evidence="8 9">DSM 24301</strain>
    </source>
</reference>
<evidence type="ECO:0000256" key="3">
    <source>
        <dbReference type="ARBA" id="ARBA00023015"/>
    </source>
</evidence>
<dbReference type="PROSITE" id="PS51372">
    <property type="entry name" value="PRD_2"/>
    <property type="match status" value="1"/>
</dbReference>
<evidence type="ECO:0000313" key="8">
    <source>
        <dbReference type="EMBL" id="KRO17999.1"/>
    </source>
</evidence>
<dbReference type="InterPro" id="IPR036634">
    <property type="entry name" value="PRD_sf"/>
</dbReference>
<evidence type="ECO:0000256" key="2">
    <source>
        <dbReference type="ARBA" id="ARBA00022737"/>
    </source>
</evidence>
<dbReference type="PANTHER" id="PTHR30185">
    <property type="entry name" value="CRYPTIC BETA-GLUCOSIDE BGL OPERON ANTITERMINATOR"/>
    <property type="match status" value="1"/>
</dbReference>
<evidence type="ECO:0000256" key="1">
    <source>
        <dbReference type="ARBA" id="ARBA00022679"/>
    </source>
</evidence>
<dbReference type="Pfam" id="PF00874">
    <property type="entry name" value="PRD"/>
    <property type="match status" value="1"/>
</dbReference>
<keyword evidence="5" id="KW-0804">Transcription</keyword>
<evidence type="ECO:0000313" key="9">
    <source>
        <dbReference type="Proteomes" id="UP000050969"/>
    </source>
</evidence>
<dbReference type="InterPro" id="IPR013011">
    <property type="entry name" value="PTS_EIIB_2"/>
</dbReference>
<dbReference type="InterPro" id="IPR036388">
    <property type="entry name" value="WH-like_DNA-bd_sf"/>
</dbReference>
<dbReference type="AlphaFoldDB" id="A0A0R2MWJ3"/>
<dbReference type="PATRIC" id="fig|1293598.4.peg.1869"/>
<keyword evidence="4" id="KW-0010">Activator</keyword>
<dbReference type="GO" id="GO:0008982">
    <property type="term" value="F:protein-N(PI)-phosphohistidine-sugar phosphotransferase activity"/>
    <property type="evidence" value="ECO:0007669"/>
    <property type="project" value="InterPro"/>
</dbReference>
<evidence type="ECO:0000259" key="7">
    <source>
        <dbReference type="PROSITE" id="PS51372"/>
    </source>
</evidence>
<protein>
    <submittedName>
        <fullName evidence="8">Transcriptional antiterminator</fullName>
    </submittedName>
</protein>
<dbReference type="CDD" id="cd05568">
    <property type="entry name" value="PTS_IIB_bgl_like"/>
    <property type="match status" value="1"/>
</dbReference>
<comment type="caution">
    <text evidence="8">The sequence shown here is derived from an EMBL/GenBank/DDBJ whole genome shotgun (WGS) entry which is preliminary data.</text>
</comment>
<evidence type="ECO:0000256" key="4">
    <source>
        <dbReference type="ARBA" id="ARBA00023159"/>
    </source>
</evidence>
<keyword evidence="2" id="KW-0677">Repeat</keyword>
<dbReference type="InterPro" id="IPR050661">
    <property type="entry name" value="BglG_antiterminators"/>
</dbReference>
<dbReference type="Proteomes" id="UP000050969">
    <property type="component" value="Unassembled WGS sequence"/>
</dbReference>
<gene>
    <name evidence="8" type="ORF">IV56_GL001795</name>
</gene>
<feature type="domain" description="PTS EIIB type-2" evidence="6">
    <location>
        <begin position="407"/>
        <end position="497"/>
    </location>
</feature>
<dbReference type="SUPFAM" id="SSF63520">
    <property type="entry name" value="PTS-regulatory domain, PRD"/>
    <property type="match status" value="1"/>
</dbReference>
<keyword evidence="3" id="KW-0805">Transcription regulation</keyword>
<feature type="domain" description="PRD" evidence="7">
    <location>
        <begin position="297"/>
        <end position="403"/>
    </location>
</feature>